<dbReference type="PIRSF" id="PIRSF000813">
    <property type="entry name" value="CCA_bact"/>
    <property type="match status" value="1"/>
</dbReference>
<comment type="miscellaneous">
    <text evidence="12">A single active site specifically recognizes both ATP and CTP and is responsible for their addition.</text>
</comment>
<feature type="binding site" evidence="12">
    <location>
        <position position="94"/>
    </location>
    <ligand>
        <name>ATP</name>
        <dbReference type="ChEBI" id="CHEBI:30616"/>
    </ligand>
</feature>
<comment type="catalytic activity">
    <reaction evidence="12">
        <text>a tRNA precursor + 2 CTP + ATP = a tRNA with a 3' CCA end + 3 diphosphate</text>
        <dbReference type="Rhea" id="RHEA:14433"/>
        <dbReference type="Rhea" id="RHEA-COMP:10465"/>
        <dbReference type="Rhea" id="RHEA-COMP:10468"/>
        <dbReference type="ChEBI" id="CHEBI:30616"/>
        <dbReference type="ChEBI" id="CHEBI:33019"/>
        <dbReference type="ChEBI" id="CHEBI:37563"/>
        <dbReference type="ChEBI" id="CHEBI:74896"/>
        <dbReference type="ChEBI" id="CHEBI:83071"/>
        <dbReference type="EC" id="2.7.7.72"/>
    </reaction>
</comment>
<dbReference type="HAMAP" id="MF_01262">
    <property type="entry name" value="CCA_bact_type2"/>
    <property type="match status" value="1"/>
</dbReference>
<dbReference type="Pfam" id="PF01743">
    <property type="entry name" value="PolyA_pol"/>
    <property type="match status" value="1"/>
</dbReference>
<feature type="binding site" evidence="12">
    <location>
        <position position="143"/>
    </location>
    <ligand>
        <name>CTP</name>
        <dbReference type="ChEBI" id="CHEBI:37563"/>
    </ligand>
</feature>
<evidence type="ECO:0000259" key="13">
    <source>
        <dbReference type="PROSITE" id="PS51831"/>
    </source>
</evidence>
<feature type="binding site" evidence="12">
    <location>
        <position position="143"/>
    </location>
    <ligand>
        <name>ATP</name>
        <dbReference type="ChEBI" id="CHEBI:30616"/>
    </ligand>
</feature>
<feature type="binding site" evidence="12">
    <location>
        <position position="140"/>
    </location>
    <ligand>
        <name>CTP</name>
        <dbReference type="ChEBI" id="CHEBI:37563"/>
    </ligand>
</feature>
<dbReference type="GO" id="GO:0042245">
    <property type="term" value="P:RNA repair"/>
    <property type="evidence" value="ECO:0007669"/>
    <property type="project" value="UniProtKB-KW"/>
</dbReference>
<evidence type="ECO:0000256" key="12">
    <source>
        <dbReference type="HAMAP-Rule" id="MF_01261"/>
    </source>
</evidence>
<evidence type="ECO:0000256" key="9">
    <source>
        <dbReference type="ARBA" id="ARBA00022840"/>
    </source>
</evidence>
<dbReference type="InterPro" id="IPR012006">
    <property type="entry name" value="CCA_bact"/>
</dbReference>
<comment type="function">
    <text evidence="12">Catalyzes the addition and repair of the essential 3'-terminal CCA sequence in tRNAs without using a nucleic acid template. Adds these three nucleotides in the order of C, C, and A to the tRNA nucleotide-73, using CTP and ATP as substrates and producing inorganic pyrophosphate. tRNA 3'-terminal CCA addition is required both for tRNA processing and repair. Also involved in tRNA surveillance by mediating tandem CCA addition to generate a CCACCA at the 3' terminus of unstable tRNAs. While stable tRNAs receive only 3'-terminal CCA, unstable tRNAs are marked with CCACCA and rapidly degraded.</text>
</comment>
<dbReference type="GO" id="GO:0000287">
    <property type="term" value="F:magnesium ion binding"/>
    <property type="evidence" value="ECO:0007669"/>
    <property type="project" value="UniProtKB-UniRule"/>
</dbReference>
<sequence>MAEYQVYLVGGAVRDALLGLPVKDRDWVVVGATTNDLLAAGYQQVGKNFPVFLNPNTKEEYALARTERKNGSGYTGFICEFSPDVTLEDDLIRRDLTINAIAQDEQGNFIDPYGGIADLNNRILRHISDAFIEDPLRVLRVARFAARFYPQGFTIAPETLQLMQTISQSGELAYLTAERVWLETEKALNEQHPEVYFETLRKVGALNVLMPEIDRLYGVPNPVKHHPEVDSFVHTMLVLQQSVLLTEQTDFHKSAVRFAAICHDLGKSLTPKDILPHHYGHEQRGIVPTRHLSNRLKVPTYIKELALLTCKYHTHIHKAFELRPKTVLNLFNSLDVWRKPQRFQELMLVCLADTRGRTGFEQKDYPQHDYLWQCYLVANAVDVQQVIADGFQQKGIRDELNRRRARVIEEMKAKYAE</sequence>
<keyword evidence="9 12" id="KW-0067">ATP-binding</keyword>
<comment type="cofactor">
    <cofactor evidence="12">
        <name>Ni(2+)</name>
        <dbReference type="ChEBI" id="CHEBI:49786"/>
    </cofactor>
    <text evidence="12">Nickel for phosphatase activity.</text>
</comment>
<keyword evidence="2 12" id="KW-0808">Transferase</keyword>
<keyword evidence="8 12" id="KW-0378">Hydrolase</keyword>
<feature type="binding site" evidence="12">
    <location>
        <position position="11"/>
    </location>
    <ligand>
        <name>CTP</name>
        <dbReference type="ChEBI" id="CHEBI:37563"/>
    </ligand>
</feature>
<feature type="binding site" evidence="12">
    <location>
        <position position="26"/>
    </location>
    <ligand>
        <name>Mg(2+)</name>
        <dbReference type="ChEBI" id="CHEBI:18420"/>
    </ligand>
</feature>
<keyword evidence="15" id="KW-1185">Reference proteome</keyword>
<keyword evidence="6 12" id="KW-0547">Nucleotide-binding</keyword>
<gene>
    <name evidence="12" type="primary">cca</name>
    <name evidence="14" type="ORF">EDC44_107105</name>
</gene>
<dbReference type="CDD" id="cd05398">
    <property type="entry name" value="NT_ClassII-CCAase"/>
    <property type="match status" value="1"/>
</dbReference>
<dbReference type="EC" id="3.1.3.-" evidence="12"/>
<dbReference type="InterPro" id="IPR002646">
    <property type="entry name" value="PolA_pol_head_dom"/>
</dbReference>
<evidence type="ECO:0000256" key="5">
    <source>
        <dbReference type="ARBA" id="ARBA00022723"/>
    </source>
</evidence>
<dbReference type="GO" id="GO:0004810">
    <property type="term" value="F:CCA tRNA nucleotidyltransferase activity"/>
    <property type="evidence" value="ECO:0007669"/>
    <property type="project" value="UniProtKB-UniRule"/>
</dbReference>
<organism evidence="14 15">
    <name type="scientific">Cricetibacter osteomyelitidis</name>
    <dbReference type="NCBI Taxonomy" id="1521931"/>
    <lineage>
        <taxon>Bacteria</taxon>
        <taxon>Pseudomonadati</taxon>
        <taxon>Pseudomonadota</taxon>
        <taxon>Gammaproteobacteria</taxon>
        <taxon>Pasteurellales</taxon>
        <taxon>Pasteurellaceae</taxon>
        <taxon>Cricetibacter</taxon>
    </lineage>
</organism>
<feature type="domain" description="HD" evidence="13">
    <location>
        <begin position="231"/>
        <end position="337"/>
    </location>
</feature>
<dbReference type="EC" id="3.1.4.-" evidence="12"/>
<evidence type="ECO:0000256" key="3">
    <source>
        <dbReference type="ARBA" id="ARBA00022694"/>
    </source>
</evidence>
<comment type="domain">
    <text evidence="12">Comprises two domains: an N-terminal domain containing the nucleotidyltransferase activity and a C-terminal HD domain associated with both phosphodiesterase and phosphatase activities.</text>
</comment>
<feature type="binding site" evidence="12">
    <location>
        <position position="24"/>
    </location>
    <ligand>
        <name>Mg(2+)</name>
        <dbReference type="ChEBI" id="CHEBI:18420"/>
    </ligand>
</feature>
<dbReference type="EC" id="2.7.7.72" evidence="12"/>
<feature type="binding site" evidence="12">
    <location>
        <position position="14"/>
    </location>
    <ligand>
        <name>ATP</name>
        <dbReference type="ChEBI" id="CHEBI:30616"/>
    </ligand>
</feature>
<dbReference type="Pfam" id="PF12627">
    <property type="entry name" value="PolyA_pol_RNAbd"/>
    <property type="match status" value="1"/>
</dbReference>
<feature type="binding site" evidence="12">
    <location>
        <position position="94"/>
    </location>
    <ligand>
        <name>CTP</name>
        <dbReference type="ChEBI" id="CHEBI:37563"/>
    </ligand>
</feature>
<dbReference type="EMBL" id="SLYB01000007">
    <property type="protein sequence ID" value="TCP95820.1"/>
    <property type="molecule type" value="Genomic_DNA"/>
</dbReference>
<dbReference type="CDD" id="cd00077">
    <property type="entry name" value="HDc"/>
    <property type="match status" value="1"/>
</dbReference>
<accession>A0A4R2T149</accession>
<evidence type="ECO:0000256" key="8">
    <source>
        <dbReference type="ARBA" id="ARBA00022801"/>
    </source>
</evidence>
<dbReference type="SMART" id="SM00471">
    <property type="entry name" value="HDc"/>
    <property type="match status" value="1"/>
</dbReference>
<evidence type="ECO:0000256" key="7">
    <source>
        <dbReference type="ARBA" id="ARBA00022800"/>
    </source>
</evidence>
<dbReference type="GO" id="GO:0000049">
    <property type="term" value="F:tRNA binding"/>
    <property type="evidence" value="ECO:0007669"/>
    <property type="project" value="UniProtKB-UniRule"/>
</dbReference>
<dbReference type="InterPro" id="IPR050124">
    <property type="entry name" value="tRNA_CCA-adding_enzyme"/>
</dbReference>
<dbReference type="GO" id="GO:0004112">
    <property type="term" value="F:cyclic-nucleotide phosphodiesterase activity"/>
    <property type="evidence" value="ECO:0007669"/>
    <property type="project" value="UniProtKB-UniRule"/>
</dbReference>
<comment type="similarity">
    <text evidence="12">Belongs to the tRNA nucleotidyltransferase/poly(A) polymerase family. Bacterial CCA-adding enzyme type 1 subfamily.</text>
</comment>
<dbReference type="GO" id="GO:0005524">
    <property type="term" value="F:ATP binding"/>
    <property type="evidence" value="ECO:0007669"/>
    <property type="project" value="UniProtKB-UniRule"/>
</dbReference>
<proteinExistence type="inferred from homology"/>
<keyword evidence="1 12" id="KW-0533">Nickel</keyword>
<dbReference type="PANTHER" id="PTHR47545:SF1">
    <property type="entry name" value="MULTIFUNCTIONAL CCA PROTEIN"/>
    <property type="match status" value="1"/>
</dbReference>
<dbReference type="Gene3D" id="1.10.3090.10">
    <property type="entry name" value="cca-adding enzyme, domain 2"/>
    <property type="match status" value="1"/>
</dbReference>
<dbReference type="OrthoDB" id="9805698at2"/>
<dbReference type="InterPro" id="IPR032828">
    <property type="entry name" value="PolyA_RNA-bd"/>
</dbReference>
<comment type="catalytic activity">
    <reaction evidence="12">
        <text>a tRNA with a 3' CCA end + 2 CTP + ATP = a tRNA with a 3' CCACCA end + 3 diphosphate</text>
        <dbReference type="Rhea" id="RHEA:76235"/>
        <dbReference type="Rhea" id="RHEA-COMP:10468"/>
        <dbReference type="Rhea" id="RHEA-COMP:18655"/>
        <dbReference type="ChEBI" id="CHEBI:30616"/>
        <dbReference type="ChEBI" id="CHEBI:33019"/>
        <dbReference type="ChEBI" id="CHEBI:37563"/>
        <dbReference type="ChEBI" id="CHEBI:83071"/>
        <dbReference type="ChEBI" id="CHEBI:195187"/>
    </reaction>
</comment>
<dbReference type="SUPFAM" id="SSF81301">
    <property type="entry name" value="Nucleotidyltransferase"/>
    <property type="match status" value="1"/>
</dbReference>
<comment type="caution">
    <text evidence="14">The sequence shown here is derived from an EMBL/GenBank/DDBJ whole genome shotgun (WGS) entry which is preliminary data.</text>
</comment>
<dbReference type="GO" id="GO:0016791">
    <property type="term" value="F:phosphatase activity"/>
    <property type="evidence" value="ECO:0007669"/>
    <property type="project" value="UniProtKB-UniRule"/>
</dbReference>
<dbReference type="HAMAP" id="MF_01261">
    <property type="entry name" value="CCA_bact_type1"/>
    <property type="match status" value="1"/>
</dbReference>
<dbReference type="Pfam" id="PF01966">
    <property type="entry name" value="HD"/>
    <property type="match status" value="1"/>
</dbReference>
<dbReference type="InterPro" id="IPR003607">
    <property type="entry name" value="HD/PDEase_dom"/>
</dbReference>
<dbReference type="PANTHER" id="PTHR47545">
    <property type="entry name" value="MULTIFUNCTIONAL CCA PROTEIN"/>
    <property type="match status" value="1"/>
</dbReference>
<keyword evidence="12" id="KW-0511">Multifunctional enzyme</keyword>
<evidence type="ECO:0000256" key="10">
    <source>
        <dbReference type="ARBA" id="ARBA00022842"/>
    </source>
</evidence>
<feature type="binding site" evidence="12">
    <location>
        <position position="140"/>
    </location>
    <ligand>
        <name>ATP</name>
        <dbReference type="ChEBI" id="CHEBI:30616"/>
    </ligand>
</feature>
<dbReference type="AlphaFoldDB" id="A0A4R2T149"/>
<keyword evidence="7 12" id="KW-0692">RNA repair</keyword>
<dbReference type="NCBIfam" id="NF008137">
    <property type="entry name" value="PRK10885.1"/>
    <property type="match status" value="1"/>
</dbReference>
<dbReference type="InterPro" id="IPR006674">
    <property type="entry name" value="HD_domain"/>
</dbReference>
<dbReference type="Proteomes" id="UP000295763">
    <property type="component" value="Unassembled WGS sequence"/>
</dbReference>
<dbReference type="GO" id="GO:0001680">
    <property type="term" value="P:tRNA 3'-terminal CCA addition"/>
    <property type="evidence" value="ECO:0007669"/>
    <property type="project" value="UniProtKB-UniRule"/>
</dbReference>
<feature type="binding site" evidence="12">
    <location>
        <position position="14"/>
    </location>
    <ligand>
        <name>CTP</name>
        <dbReference type="ChEBI" id="CHEBI:37563"/>
    </ligand>
</feature>
<evidence type="ECO:0000313" key="15">
    <source>
        <dbReference type="Proteomes" id="UP000295763"/>
    </source>
</evidence>
<keyword evidence="4 12" id="KW-0548">Nucleotidyltransferase</keyword>
<evidence type="ECO:0000256" key="6">
    <source>
        <dbReference type="ARBA" id="ARBA00022741"/>
    </source>
</evidence>
<dbReference type="SUPFAM" id="SSF81891">
    <property type="entry name" value="Poly A polymerase C-terminal region-like"/>
    <property type="match status" value="1"/>
</dbReference>
<dbReference type="InterPro" id="IPR043519">
    <property type="entry name" value="NT_sf"/>
</dbReference>
<dbReference type="RefSeq" id="WP_131976001.1">
    <property type="nucleotide sequence ID" value="NZ_SLYB01000007.1"/>
</dbReference>
<keyword evidence="10 12" id="KW-0460">Magnesium</keyword>
<evidence type="ECO:0000313" key="14">
    <source>
        <dbReference type="EMBL" id="TCP95820.1"/>
    </source>
</evidence>
<protein>
    <recommendedName>
        <fullName evidence="12">Multifunctional CCA protein</fullName>
    </recommendedName>
    <domain>
        <recommendedName>
            <fullName evidence="12">CCA-adding enzyme</fullName>
            <ecNumber evidence="12">2.7.7.72</ecNumber>
        </recommendedName>
        <alternativeName>
            <fullName evidence="12">CCA tRNA nucleotidyltransferase</fullName>
        </alternativeName>
        <alternativeName>
            <fullName evidence="12">tRNA CCA-pyrophosphorylase</fullName>
        </alternativeName>
        <alternativeName>
            <fullName evidence="12">tRNA adenylyl-/cytidylyl-transferase</fullName>
        </alternativeName>
        <alternativeName>
            <fullName evidence="12">tRNA nucleotidyltransferase</fullName>
        </alternativeName>
        <alternativeName>
            <fullName evidence="12">tRNA-NT</fullName>
        </alternativeName>
    </domain>
    <domain>
        <recommendedName>
            <fullName evidence="12">2'-nucleotidase</fullName>
            <ecNumber evidence="12">3.1.3.-</ecNumber>
        </recommendedName>
    </domain>
    <domain>
        <recommendedName>
            <fullName evidence="12">2',3'-cyclic phosphodiesterase</fullName>
            <ecNumber evidence="12">3.1.4.-</ecNumber>
        </recommendedName>
    </domain>
    <domain>
        <recommendedName>
            <fullName evidence="12">Phosphatase</fullName>
        </recommendedName>
    </domain>
</protein>
<dbReference type="GO" id="GO:0160016">
    <property type="term" value="F:CCACCA tRNA nucleotidyltransferase activity"/>
    <property type="evidence" value="ECO:0007669"/>
    <property type="project" value="RHEA"/>
</dbReference>
<evidence type="ECO:0000256" key="2">
    <source>
        <dbReference type="ARBA" id="ARBA00022679"/>
    </source>
</evidence>
<evidence type="ECO:0000256" key="11">
    <source>
        <dbReference type="ARBA" id="ARBA00022884"/>
    </source>
</evidence>
<dbReference type="Gene3D" id="3.30.460.10">
    <property type="entry name" value="Beta Polymerase, domain 2"/>
    <property type="match status" value="1"/>
</dbReference>
<reference evidence="14 15" key="1">
    <citation type="submission" date="2019-03" db="EMBL/GenBank/DDBJ databases">
        <title>Genomic Encyclopedia of Type Strains, Phase IV (KMG-IV): sequencing the most valuable type-strain genomes for metagenomic binning, comparative biology and taxonomic classification.</title>
        <authorList>
            <person name="Goeker M."/>
        </authorList>
    </citation>
    <scope>NUCLEOTIDE SEQUENCE [LARGE SCALE GENOMIC DNA]</scope>
    <source>
        <strain evidence="14 15">DSM 28404</strain>
    </source>
</reference>
<comment type="subunit">
    <text evidence="12">Monomer. Can also form homodimers and oligomers.</text>
</comment>
<comment type="cofactor">
    <cofactor evidence="12">
        <name>Mg(2+)</name>
        <dbReference type="ChEBI" id="CHEBI:18420"/>
    </cofactor>
    <text evidence="12">Magnesium is required for nucleotidyltransferase activity.</text>
</comment>
<dbReference type="PROSITE" id="PS51831">
    <property type="entry name" value="HD"/>
    <property type="match status" value="1"/>
</dbReference>
<feature type="binding site" evidence="12">
    <location>
        <position position="11"/>
    </location>
    <ligand>
        <name>ATP</name>
        <dbReference type="ChEBI" id="CHEBI:30616"/>
    </ligand>
</feature>
<keyword evidence="5 12" id="KW-0479">Metal-binding</keyword>
<keyword evidence="3 12" id="KW-0819">tRNA processing</keyword>
<name>A0A4R2T149_9PAST</name>
<keyword evidence="11 12" id="KW-0694">RNA-binding</keyword>
<evidence type="ECO:0000256" key="1">
    <source>
        <dbReference type="ARBA" id="ARBA00022596"/>
    </source>
</evidence>
<evidence type="ECO:0000256" key="4">
    <source>
        <dbReference type="ARBA" id="ARBA00022695"/>
    </source>
</evidence>